<dbReference type="SMART" id="SM01117">
    <property type="entry name" value="Cyt-b5"/>
    <property type="match status" value="1"/>
</dbReference>
<dbReference type="EMBL" id="JBEVYD010000003">
    <property type="protein sequence ID" value="KAL3234542.1"/>
    <property type="molecule type" value="Genomic_DNA"/>
</dbReference>
<keyword evidence="4" id="KW-1185">Reference proteome</keyword>
<evidence type="ECO:0000313" key="3">
    <source>
        <dbReference type="EMBL" id="KAL3234542.1"/>
    </source>
</evidence>
<gene>
    <name evidence="3" type="ORF">RNJ44_03304</name>
</gene>
<comment type="caution">
    <text evidence="3">The sequence shown here is derived from an EMBL/GenBank/DDBJ whole genome shotgun (WGS) entry which is preliminary data.</text>
</comment>
<sequence>MSFIKNLLFGGVKTSEDPTGITGDNFNNGGSNGTDDEPIVEGKFTPRTLSRFNGHDDEKIFIAIRGNVYDCTTGRQFYGPSGPYSNFAGHDASRGLALNSFELEVVPDWDGPMDDLSDLTPQQLESLDEWEQHFKNKYPVVGTLGPEQGVNETVE</sequence>
<dbReference type="Proteomes" id="UP001623330">
    <property type="component" value="Unassembled WGS sequence"/>
</dbReference>
<protein>
    <submittedName>
        <fullName evidence="3">Damage response protein 1</fullName>
    </submittedName>
</protein>
<dbReference type="Pfam" id="PF00173">
    <property type="entry name" value="Cyt-b5"/>
    <property type="match status" value="1"/>
</dbReference>
<accession>A0ABR4NZJ2</accession>
<dbReference type="Gene3D" id="3.10.120.10">
    <property type="entry name" value="Cytochrome b5-like heme/steroid binding domain"/>
    <property type="match status" value="1"/>
</dbReference>
<dbReference type="PANTHER" id="PTHR10281">
    <property type="entry name" value="MEMBRANE-ASSOCIATED PROGESTERONE RECEPTOR COMPONENT-RELATED"/>
    <property type="match status" value="1"/>
</dbReference>
<dbReference type="InterPro" id="IPR001199">
    <property type="entry name" value="Cyt_B5-like_heme/steroid-bd"/>
</dbReference>
<dbReference type="SUPFAM" id="SSF55856">
    <property type="entry name" value="Cytochrome b5-like heme/steroid binding domain"/>
    <property type="match status" value="1"/>
</dbReference>
<proteinExistence type="inferred from homology"/>
<reference evidence="3 4" key="1">
    <citation type="submission" date="2024-05" db="EMBL/GenBank/DDBJ databases">
        <title>Long read based assembly of the Candida bracarensis genome reveals expanded adhesin content.</title>
        <authorList>
            <person name="Marcet-Houben M."/>
            <person name="Ksiezopolska E."/>
            <person name="Gabaldon T."/>
        </authorList>
    </citation>
    <scope>NUCLEOTIDE SEQUENCE [LARGE SCALE GENOMIC DNA]</scope>
    <source>
        <strain evidence="3 4">CBM6</strain>
    </source>
</reference>
<evidence type="ECO:0000313" key="4">
    <source>
        <dbReference type="Proteomes" id="UP001623330"/>
    </source>
</evidence>
<dbReference type="PANTHER" id="PTHR10281:SF76">
    <property type="entry name" value="CALCUTTA CUP-RELATED"/>
    <property type="match status" value="1"/>
</dbReference>
<evidence type="ECO:0000256" key="1">
    <source>
        <dbReference type="ARBA" id="ARBA00038357"/>
    </source>
</evidence>
<organism evidence="3 4">
    <name type="scientific">Nakaseomyces bracarensis</name>
    <dbReference type="NCBI Taxonomy" id="273131"/>
    <lineage>
        <taxon>Eukaryota</taxon>
        <taxon>Fungi</taxon>
        <taxon>Dikarya</taxon>
        <taxon>Ascomycota</taxon>
        <taxon>Saccharomycotina</taxon>
        <taxon>Saccharomycetes</taxon>
        <taxon>Saccharomycetales</taxon>
        <taxon>Saccharomycetaceae</taxon>
        <taxon>Nakaseomyces</taxon>
    </lineage>
</organism>
<dbReference type="InterPro" id="IPR050577">
    <property type="entry name" value="MAPR/NEUFC/NENF-like"/>
</dbReference>
<evidence type="ECO:0000259" key="2">
    <source>
        <dbReference type="SMART" id="SM01117"/>
    </source>
</evidence>
<dbReference type="InterPro" id="IPR036400">
    <property type="entry name" value="Cyt_B5-like_heme/steroid_sf"/>
</dbReference>
<name>A0ABR4NZJ2_9SACH</name>
<comment type="similarity">
    <text evidence="1">Belongs to the cytochrome b5 family. MAPR subfamily.</text>
</comment>
<feature type="domain" description="Cytochrome b5 heme-binding" evidence="2">
    <location>
        <begin position="44"/>
        <end position="145"/>
    </location>
</feature>